<dbReference type="InParanoid" id="A0A3N4LLM4"/>
<feature type="transmembrane region" description="Helical" evidence="1">
    <location>
        <begin position="141"/>
        <end position="164"/>
    </location>
</feature>
<feature type="transmembrane region" description="Helical" evidence="1">
    <location>
        <begin position="101"/>
        <end position="120"/>
    </location>
</feature>
<dbReference type="EMBL" id="ML121544">
    <property type="protein sequence ID" value="RPB23817.1"/>
    <property type="molecule type" value="Genomic_DNA"/>
</dbReference>
<keyword evidence="3" id="KW-1185">Reference proteome</keyword>
<organism evidence="2 3">
    <name type="scientific">Terfezia boudieri ATCC MYA-4762</name>
    <dbReference type="NCBI Taxonomy" id="1051890"/>
    <lineage>
        <taxon>Eukaryota</taxon>
        <taxon>Fungi</taxon>
        <taxon>Dikarya</taxon>
        <taxon>Ascomycota</taxon>
        <taxon>Pezizomycotina</taxon>
        <taxon>Pezizomycetes</taxon>
        <taxon>Pezizales</taxon>
        <taxon>Pezizaceae</taxon>
        <taxon>Terfezia</taxon>
    </lineage>
</organism>
<dbReference type="Proteomes" id="UP000267821">
    <property type="component" value="Unassembled WGS sequence"/>
</dbReference>
<keyword evidence="1" id="KW-0472">Membrane</keyword>
<dbReference type="AlphaFoldDB" id="A0A3N4LLM4"/>
<reference evidence="2 3" key="1">
    <citation type="journal article" date="2018" name="Nat. Ecol. Evol.">
        <title>Pezizomycetes genomes reveal the molecular basis of ectomycorrhizal truffle lifestyle.</title>
        <authorList>
            <person name="Murat C."/>
            <person name="Payen T."/>
            <person name="Noel B."/>
            <person name="Kuo A."/>
            <person name="Morin E."/>
            <person name="Chen J."/>
            <person name="Kohler A."/>
            <person name="Krizsan K."/>
            <person name="Balestrini R."/>
            <person name="Da Silva C."/>
            <person name="Montanini B."/>
            <person name="Hainaut M."/>
            <person name="Levati E."/>
            <person name="Barry K.W."/>
            <person name="Belfiori B."/>
            <person name="Cichocki N."/>
            <person name="Clum A."/>
            <person name="Dockter R.B."/>
            <person name="Fauchery L."/>
            <person name="Guy J."/>
            <person name="Iotti M."/>
            <person name="Le Tacon F."/>
            <person name="Lindquist E.A."/>
            <person name="Lipzen A."/>
            <person name="Malagnac F."/>
            <person name="Mello A."/>
            <person name="Molinier V."/>
            <person name="Miyauchi S."/>
            <person name="Poulain J."/>
            <person name="Riccioni C."/>
            <person name="Rubini A."/>
            <person name="Sitrit Y."/>
            <person name="Splivallo R."/>
            <person name="Traeger S."/>
            <person name="Wang M."/>
            <person name="Zifcakova L."/>
            <person name="Wipf D."/>
            <person name="Zambonelli A."/>
            <person name="Paolocci F."/>
            <person name="Nowrousian M."/>
            <person name="Ottonello S."/>
            <person name="Baldrian P."/>
            <person name="Spatafora J.W."/>
            <person name="Henrissat B."/>
            <person name="Nagy L.G."/>
            <person name="Aury J.M."/>
            <person name="Wincker P."/>
            <person name="Grigoriev I.V."/>
            <person name="Bonfante P."/>
            <person name="Martin F.M."/>
        </authorList>
    </citation>
    <scope>NUCLEOTIDE SEQUENCE [LARGE SCALE GENOMIC DNA]</scope>
    <source>
        <strain evidence="2 3">ATCC MYA-4762</strain>
    </source>
</reference>
<accession>A0A3N4LLM4</accession>
<keyword evidence="1" id="KW-0812">Transmembrane</keyword>
<proteinExistence type="predicted"/>
<keyword evidence="1" id="KW-1133">Transmembrane helix</keyword>
<protein>
    <submittedName>
        <fullName evidence="2">Uncharacterized protein</fullName>
    </submittedName>
</protein>
<sequence>MHICNGNRYCIRRVASSLDLCHYCITSISTQVVNQTTQVVPGPLSINQSINQSNQSIKSINQSINQIPPFLPSFFLLSFLIRIPKHTYASLGNLAHHSLVVIQYLGSATWLLMLSVHSPGPLPPPTMLRKSVVFKLPGLETVYSISFVSHSMGLTDCVIAFWWLSLIALNLHLS</sequence>
<gene>
    <name evidence="2" type="ORF">L211DRAFT_223438</name>
</gene>
<evidence type="ECO:0000313" key="3">
    <source>
        <dbReference type="Proteomes" id="UP000267821"/>
    </source>
</evidence>
<name>A0A3N4LLM4_9PEZI</name>
<evidence type="ECO:0000256" key="1">
    <source>
        <dbReference type="SAM" id="Phobius"/>
    </source>
</evidence>
<evidence type="ECO:0000313" key="2">
    <source>
        <dbReference type="EMBL" id="RPB23817.1"/>
    </source>
</evidence>